<dbReference type="EMBL" id="CP027569">
    <property type="protein sequence ID" value="AVO28086.1"/>
    <property type="molecule type" value="Genomic_DNA"/>
</dbReference>
<evidence type="ECO:0000313" key="2">
    <source>
        <dbReference type="EMBL" id="AVO28086.1"/>
    </source>
</evidence>
<reference evidence="2 3" key="1">
    <citation type="journal article" date="2018" name="Genome Announc.">
        <title>Complete genomes of two Megasphaera elsdenii strains, NCIMB 702410 and ATCC 25940.</title>
        <authorList>
            <person name="Hatmaker E.A."/>
            <person name="O'Dell K."/>
            <person name="Riley L.A."/>
            <person name="Klingeman D.M."/>
            <person name="Guss A.M."/>
        </authorList>
    </citation>
    <scope>NUCLEOTIDE SEQUENCE [LARGE SCALE GENOMIC DNA]</scope>
    <source>
        <strain evidence="2 3">NCIMB702410</strain>
    </source>
</reference>
<dbReference type="RefSeq" id="WP_027894579.1">
    <property type="nucleotide sequence ID" value="NZ_CP027569.1"/>
</dbReference>
<evidence type="ECO:0000259" key="1">
    <source>
        <dbReference type="Pfam" id="PF21277"/>
    </source>
</evidence>
<dbReference type="InterPro" id="IPR049073">
    <property type="entry name" value="T6SS_VgrG3-like_C"/>
</dbReference>
<proteinExistence type="predicted"/>
<evidence type="ECO:0000313" key="3">
    <source>
        <dbReference type="Proteomes" id="UP000238358"/>
    </source>
</evidence>
<dbReference type="Pfam" id="PF21277">
    <property type="entry name" value="T6SS_VgrG3-like_C"/>
    <property type="match status" value="1"/>
</dbReference>
<protein>
    <recommendedName>
        <fullName evidence="1">Type VI secretion system spike protein VgrG3-like C-terminal domain-containing protein</fullName>
    </recommendedName>
</protein>
<organism evidence="2 3">
    <name type="scientific">Megasphaera elsdenii</name>
    <dbReference type="NCBI Taxonomy" id="907"/>
    <lineage>
        <taxon>Bacteria</taxon>
        <taxon>Bacillati</taxon>
        <taxon>Bacillota</taxon>
        <taxon>Negativicutes</taxon>
        <taxon>Veillonellales</taxon>
        <taxon>Veillonellaceae</taxon>
        <taxon>Megasphaera</taxon>
    </lineage>
</organism>
<accession>A0A2S0M9G9</accession>
<sequence>MLGELSAQYESNGDPACISDGYGDPGGKSYGTYQFSSNAGSLGQFVSWLNDNYPQYGEQLNAYPLCSDSFDEAWRNIAASDSDGFAQAQHEYVKAAYYDPAVQILADNYWHIENHHDVLQDVVWSRAVQYGVGNILDMWNEAVRCMWNVQSGDYDGYPNLSYIDSPEYDYDFIVAVYSVCKTPEWNSSSLRDSLNNRFDSEMHDALARL</sequence>
<dbReference type="OrthoDB" id="9800780at2"/>
<gene>
    <name evidence="2" type="ORF">C6Y28_10855</name>
</gene>
<feature type="domain" description="Type VI secretion system spike protein VgrG3-like C-terminal" evidence="1">
    <location>
        <begin position="2"/>
        <end position="134"/>
    </location>
</feature>
<dbReference type="Proteomes" id="UP000238358">
    <property type="component" value="Chromosome"/>
</dbReference>
<name>A0A2S0M9G9_MEGEL</name>
<dbReference type="AlphaFoldDB" id="A0A2S0M9G9"/>